<organism evidence="5 6">
    <name type="scientific">Rubus argutus</name>
    <name type="common">Southern blackberry</name>
    <dbReference type="NCBI Taxonomy" id="59490"/>
    <lineage>
        <taxon>Eukaryota</taxon>
        <taxon>Viridiplantae</taxon>
        <taxon>Streptophyta</taxon>
        <taxon>Embryophyta</taxon>
        <taxon>Tracheophyta</taxon>
        <taxon>Spermatophyta</taxon>
        <taxon>Magnoliopsida</taxon>
        <taxon>eudicotyledons</taxon>
        <taxon>Gunneridae</taxon>
        <taxon>Pentapetalae</taxon>
        <taxon>rosids</taxon>
        <taxon>fabids</taxon>
        <taxon>Rosales</taxon>
        <taxon>Rosaceae</taxon>
        <taxon>Rosoideae</taxon>
        <taxon>Rosoideae incertae sedis</taxon>
        <taxon>Rubus</taxon>
    </lineage>
</organism>
<evidence type="ECO:0000259" key="3">
    <source>
        <dbReference type="Pfam" id="PF13087"/>
    </source>
</evidence>
<evidence type="ECO:0000313" key="5">
    <source>
        <dbReference type="EMBL" id="KAK9950673.1"/>
    </source>
</evidence>
<dbReference type="Pfam" id="PF13086">
    <property type="entry name" value="AAA_11"/>
    <property type="match status" value="2"/>
</dbReference>
<gene>
    <name evidence="5" type="ORF">M0R45_006150</name>
</gene>
<evidence type="ECO:0000259" key="2">
    <source>
        <dbReference type="Pfam" id="PF13086"/>
    </source>
</evidence>
<feature type="domain" description="DNA2/NAM7 helicase helicase" evidence="2">
    <location>
        <begin position="517"/>
        <end position="607"/>
    </location>
</feature>
<dbReference type="Pfam" id="PF13087">
    <property type="entry name" value="AAA_12"/>
    <property type="match status" value="1"/>
</dbReference>
<dbReference type="InterPro" id="IPR041679">
    <property type="entry name" value="DNA2/NAM7-like_C"/>
</dbReference>
<dbReference type="InterPro" id="IPR045529">
    <property type="entry name" value="DUF6469"/>
</dbReference>
<accession>A0AAW1YPP9</accession>
<dbReference type="InterPro" id="IPR045055">
    <property type="entry name" value="DNA2/NAM7-like"/>
</dbReference>
<evidence type="ECO:0000259" key="4">
    <source>
        <dbReference type="Pfam" id="PF20073"/>
    </source>
</evidence>
<feature type="region of interest" description="Disordered" evidence="1">
    <location>
        <begin position="408"/>
        <end position="427"/>
    </location>
</feature>
<dbReference type="AlphaFoldDB" id="A0AAW1YPP9"/>
<comment type="caution">
    <text evidence="5">The sequence shown here is derived from an EMBL/GenBank/DDBJ whole genome shotgun (WGS) entry which is preliminary data.</text>
</comment>
<sequence>MGKSKKDQNTDTRSLVDLVFSWSIRDVLDENFYRNQVKRIPETFVTVTSYKKSFIPSLVEETHADLLSNMLTLSNAPTCEILTIVDSDGPPNNDLSYDILYKRDTETDENLKGLMYEPQVGDIIALTTVRPKCIDDLNRPPRFYHIAYVSKANDIDEFPDDLQFKILSSKPINYGEPDTQTSTREPLFAVCLMNLTTNVRVWKALKSKEGNTKIITKVLKPKSDDGDSCSVCSFKGTCCTGVSAIWPTICSENLNESQEAAVLNCIGLSQCHHQNSVNLIWGPPGTGKTKTMSLSLFALFQLKCRTLTCAPTNIAVLEVAKRLRTLVNQSLECGTYGLGDIVLFGNKKRMKIDDNKNLRDIFLDYRVKTLNKCLVPLSGWKHLLESMIRLLDDPVEQYSLYLEKRANNHKQNSQKNEDDTKHSEDEDYPSTFEEFVKKKFDSLCEPLKICMVDMYTHLPTSCISLNVVKDMVGALGFLKSIKSSIHTIGVANQGFTLVLKDIKVPGSIVGFLTQLRTKCTNTLKNVPINEYALRNFCLENACLIFCTASTSAKLHSVEGPRPLELLVIDEAAQLKECESAIPLQLSGLRHAILVGDERQLPAMVQSKISSKADFGRSLFERLAKLGHKKHLLNVQYRMHPSISLFPK</sequence>
<dbReference type="Pfam" id="PF20073">
    <property type="entry name" value="DUF6469"/>
    <property type="match status" value="1"/>
</dbReference>
<dbReference type="Proteomes" id="UP001457282">
    <property type="component" value="Unassembled WGS sequence"/>
</dbReference>
<dbReference type="Gene3D" id="3.40.50.300">
    <property type="entry name" value="P-loop containing nucleotide triphosphate hydrolases"/>
    <property type="match status" value="1"/>
</dbReference>
<protein>
    <submittedName>
        <fullName evidence="5">Uncharacterized protein</fullName>
    </submittedName>
</protein>
<feature type="domain" description="DNA2/NAM7 helicase-like C-terminal" evidence="3">
    <location>
        <begin position="615"/>
        <end position="646"/>
    </location>
</feature>
<reference evidence="5 6" key="1">
    <citation type="journal article" date="2023" name="G3 (Bethesda)">
        <title>A chromosome-length genome assembly and annotation of blackberry (Rubus argutus, cv. 'Hillquist').</title>
        <authorList>
            <person name="Bruna T."/>
            <person name="Aryal R."/>
            <person name="Dudchenko O."/>
            <person name="Sargent D.J."/>
            <person name="Mead D."/>
            <person name="Buti M."/>
            <person name="Cavallini A."/>
            <person name="Hytonen T."/>
            <person name="Andres J."/>
            <person name="Pham M."/>
            <person name="Weisz D."/>
            <person name="Mascagni F."/>
            <person name="Usai G."/>
            <person name="Natali L."/>
            <person name="Bassil N."/>
            <person name="Fernandez G.E."/>
            <person name="Lomsadze A."/>
            <person name="Armour M."/>
            <person name="Olukolu B."/>
            <person name="Poorten T."/>
            <person name="Britton C."/>
            <person name="Davik J."/>
            <person name="Ashrafi H."/>
            <person name="Aiden E.L."/>
            <person name="Borodovsky M."/>
            <person name="Worthington M."/>
        </authorList>
    </citation>
    <scope>NUCLEOTIDE SEQUENCE [LARGE SCALE GENOMIC DNA]</scope>
    <source>
        <strain evidence="5">PI 553951</strain>
    </source>
</reference>
<keyword evidence="6" id="KW-1185">Reference proteome</keyword>
<dbReference type="EMBL" id="JBEDUW010000001">
    <property type="protein sequence ID" value="KAK9950673.1"/>
    <property type="molecule type" value="Genomic_DNA"/>
</dbReference>
<dbReference type="InterPro" id="IPR027417">
    <property type="entry name" value="P-loop_NTPase"/>
</dbReference>
<evidence type="ECO:0000256" key="1">
    <source>
        <dbReference type="SAM" id="MobiDB-lite"/>
    </source>
</evidence>
<feature type="compositionally biased region" description="Basic and acidic residues" evidence="1">
    <location>
        <begin position="415"/>
        <end position="424"/>
    </location>
</feature>
<name>A0AAW1YPP9_RUBAR</name>
<evidence type="ECO:0000313" key="6">
    <source>
        <dbReference type="Proteomes" id="UP001457282"/>
    </source>
</evidence>
<dbReference type="PANTHER" id="PTHR10887">
    <property type="entry name" value="DNA2/NAM7 HELICASE FAMILY"/>
    <property type="match status" value="1"/>
</dbReference>
<proteinExistence type="predicted"/>
<feature type="domain" description="DUF6469" evidence="4">
    <location>
        <begin position="91"/>
        <end position="208"/>
    </location>
</feature>
<feature type="domain" description="DNA2/NAM7 helicase helicase" evidence="2">
    <location>
        <begin position="253"/>
        <end position="422"/>
    </location>
</feature>
<dbReference type="PANTHER" id="PTHR10887:SF522">
    <property type="entry name" value="P-LOOP CONTAINING NUCLEOSIDE TRIPHOSPHATE HYDROLASES SUPERFAMILY PROTEIN"/>
    <property type="match status" value="1"/>
</dbReference>
<dbReference type="SUPFAM" id="SSF52540">
    <property type="entry name" value="P-loop containing nucleoside triphosphate hydrolases"/>
    <property type="match status" value="1"/>
</dbReference>
<dbReference type="GO" id="GO:0004386">
    <property type="term" value="F:helicase activity"/>
    <property type="evidence" value="ECO:0007669"/>
    <property type="project" value="InterPro"/>
</dbReference>
<dbReference type="InterPro" id="IPR041677">
    <property type="entry name" value="DNA2/NAM7_AAA_11"/>
</dbReference>